<comment type="caution">
    <text evidence="3">The sequence shown here is derived from an EMBL/GenBank/DDBJ whole genome shotgun (WGS) entry which is preliminary data.</text>
</comment>
<organism evidence="3 4">
    <name type="scientific">Roseiconus nitratireducens</name>
    <dbReference type="NCBI Taxonomy" id="2605748"/>
    <lineage>
        <taxon>Bacteria</taxon>
        <taxon>Pseudomonadati</taxon>
        <taxon>Planctomycetota</taxon>
        <taxon>Planctomycetia</taxon>
        <taxon>Pirellulales</taxon>
        <taxon>Pirellulaceae</taxon>
        <taxon>Roseiconus</taxon>
    </lineage>
</organism>
<evidence type="ECO:0000259" key="2">
    <source>
        <dbReference type="Pfam" id="PF00501"/>
    </source>
</evidence>
<evidence type="ECO:0000256" key="1">
    <source>
        <dbReference type="ARBA" id="ARBA00006432"/>
    </source>
</evidence>
<dbReference type="GO" id="GO:0031956">
    <property type="term" value="F:medium-chain fatty acid-CoA ligase activity"/>
    <property type="evidence" value="ECO:0007669"/>
    <property type="project" value="TreeGrafter"/>
</dbReference>
<dbReference type="GO" id="GO:0006631">
    <property type="term" value="P:fatty acid metabolic process"/>
    <property type="evidence" value="ECO:0007669"/>
    <property type="project" value="TreeGrafter"/>
</dbReference>
<dbReference type="SUPFAM" id="SSF56801">
    <property type="entry name" value="Acetyl-CoA synthetase-like"/>
    <property type="match status" value="1"/>
</dbReference>
<dbReference type="Gene3D" id="3.40.50.12780">
    <property type="entry name" value="N-terminal domain of ligase-like"/>
    <property type="match status" value="1"/>
</dbReference>
<protein>
    <submittedName>
        <fullName evidence="3">Acyl--CoA ligase</fullName>
    </submittedName>
</protein>
<dbReference type="InterPro" id="IPR000873">
    <property type="entry name" value="AMP-dep_synth/lig_dom"/>
</dbReference>
<keyword evidence="3" id="KW-0436">Ligase</keyword>
<proteinExistence type="inferred from homology"/>
<dbReference type="InterPro" id="IPR020845">
    <property type="entry name" value="AMP-binding_CS"/>
</dbReference>
<dbReference type="EMBL" id="VWOX01000002">
    <property type="protein sequence ID" value="KAA5545966.1"/>
    <property type="molecule type" value="Genomic_DNA"/>
</dbReference>
<comment type="similarity">
    <text evidence="1">Belongs to the ATP-dependent AMP-binding enzyme family.</text>
</comment>
<dbReference type="InterPro" id="IPR042099">
    <property type="entry name" value="ANL_N_sf"/>
</dbReference>
<dbReference type="Proteomes" id="UP000324479">
    <property type="component" value="Unassembled WGS sequence"/>
</dbReference>
<evidence type="ECO:0000313" key="3">
    <source>
        <dbReference type="EMBL" id="KAA5545966.1"/>
    </source>
</evidence>
<sequence length="502" mass="53724">MNSPTFSLDAALRRNAQRRGHRAALWIPGGDRPPSTLSDVESGGCVVSWSILDRWVAQLALDLRDRLASSSRRPSDGDTCGWLVHTTDQTFRDVLIALACQAAGIVECPIDLSGGAAYIAACRSQLEAVSLDGGERVAMIDRAAARAAAGATVPRPDSFASPTDDALVLWTSGTSGRPKGVVLSVGALALNAAAKLQAVPQAVSDTRLTVLSFAHAYARTCDLGTWLLSGCQLAVTRGFDGWCRSAGLIEPTLCNTVPSLAERMLDSELGLNRLRLLGCGGAALPPDAFQAWKQRGVTVIQGYGLTECGPVISSQTPSDSVPERVGQVVTGWESELRGDRLFVRGACTMNRYLEDPASTRQRIDPDGWLDTGDLVRQCEQTGQLQILGRADDRINLSNGFNVDPSAIEQRFQSLPGVATALVVGSANGRGIDLWIERDPDAEPAAGLEASLDTVAETLAAWERPKRVGWFQLPATQRPEMVNRKGAVRRAALMAYVRDLPIE</sequence>
<evidence type="ECO:0000313" key="4">
    <source>
        <dbReference type="Proteomes" id="UP000324479"/>
    </source>
</evidence>
<dbReference type="Pfam" id="PF00501">
    <property type="entry name" value="AMP-binding"/>
    <property type="match status" value="1"/>
</dbReference>
<dbReference type="Gene3D" id="3.30.300.30">
    <property type="match status" value="1"/>
</dbReference>
<dbReference type="PANTHER" id="PTHR43201">
    <property type="entry name" value="ACYL-COA SYNTHETASE"/>
    <property type="match status" value="1"/>
</dbReference>
<name>A0A5M6DHX1_9BACT</name>
<feature type="domain" description="AMP-dependent synthetase/ligase" evidence="2">
    <location>
        <begin position="137"/>
        <end position="352"/>
    </location>
</feature>
<accession>A0A5M6DHX1</accession>
<gene>
    <name evidence="3" type="ORF">FYK55_03370</name>
</gene>
<dbReference type="AlphaFoldDB" id="A0A5M6DHX1"/>
<keyword evidence="4" id="KW-1185">Reference proteome</keyword>
<dbReference type="InterPro" id="IPR045851">
    <property type="entry name" value="AMP-bd_C_sf"/>
</dbReference>
<dbReference type="RefSeq" id="WP_150074894.1">
    <property type="nucleotide sequence ID" value="NZ_VWOX01000002.1"/>
</dbReference>
<reference evidence="3 4" key="1">
    <citation type="submission" date="2019-08" db="EMBL/GenBank/DDBJ databases">
        <authorList>
            <person name="Dhanesh K."/>
            <person name="Kumar G."/>
            <person name="Sasikala C."/>
            <person name="Venkata Ramana C."/>
        </authorList>
    </citation>
    <scope>NUCLEOTIDE SEQUENCE [LARGE SCALE GENOMIC DNA]</scope>
    <source>
        <strain evidence="3 4">JC645</strain>
    </source>
</reference>
<dbReference type="PROSITE" id="PS00455">
    <property type="entry name" value="AMP_BINDING"/>
    <property type="match status" value="1"/>
</dbReference>
<dbReference type="PANTHER" id="PTHR43201:SF8">
    <property type="entry name" value="ACYL-COA SYNTHETASE FAMILY MEMBER 3"/>
    <property type="match status" value="1"/>
</dbReference>